<reference evidence="7" key="2">
    <citation type="journal article" date="2024" name="Nature">
        <title>Anoxygenic phototroph of the Chloroflexota uses a type I reaction centre.</title>
        <authorList>
            <person name="Tsuji J.M."/>
            <person name="Shaw N.A."/>
            <person name="Nagashima S."/>
            <person name="Venkiteswaran J.J."/>
            <person name="Schiff S.L."/>
            <person name="Watanabe T."/>
            <person name="Fukui M."/>
            <person name="Hanada S."/>
            <person name="Tank M."/>
            <person name="Neufeld J.D."/>
        </authorList>
    </citation>
    <scope>NUCLEOTIDE SEQUENCE</scope>
    <source>
        <strain evidence="7">L227-S17</strain>
    </source>
</reference>
<evidence type="ECO:0000256" key="1">
    <source>
        <dbReference type="ARBA" id="ARBA00004418"/>
    </source>
</evidence>
<protein>
    <submittedName>
        <fullName evidence="6">ABC transporter substrate-binding protein</fullName>
    </submittedName>
</protein>
<dbReference type="RefSeq" id="WP_341470981.1">
    <property type="nucleotide sequence ID" value="NZ_CP128400.1"/>
</dbReference>
<comment type="similarity">
    <text evidence="2">Belongs to the bacterial solute-binding protein SsuA/TauA family.</text>
</comment>
<dbReference type="InterPro" id="IPR015168">
    <property type="entry name" value="SsuA/THI5"/>
</dbReference>
<dbReference type="AlphaFoldDB" id="A0A8T7M537"/>
<evidence type="ECO:0000313" key="8">
    <source>
        <dbReference type="Proteomes" id="UP000521676"/>
    </source>
</evidence>
<gene>
    <name evidence="6" type="ORF">HXX08_15060</name>
    <name evidence="7" type="ORF">OZ401_002683</name>
</gene>
<dbReference type="Proteomes" id="UP000521676">
    <property type="component" value="Unassembled WGS sequence"/>
</dbReference>
<dbReference type="Pfam" id="PF09084">
    <property type="entry name" value="NMT1"/>
    <property type="match status" value="1"/>
</dbReference>
<name>A0A8T7M537_9CHLR</name>
<feature type="domain" description="SsuA/THI5-like" evidence="5">
    <location>
        <begin position="50"/>
        <end position="264"/>
    </location>
</feature>
<evidence type="ECO:0000259" key="5">
    <source>
        <dbReference type="Pfam" id="PF09084"/>
    </source>
</evidence>
<proteinExistence type="inferred from homology"/>
<dbReference type="GO" id="GO:0042597">
    <property type="term" value="C:periplasmic space"/>
    <property type="evidence" value="ECO:0007669"/>
    <property type="project" value="UniProtKB-SubCell"/>
</dbReference>
<evidence type="ECO:0000256" key="4">
    <source>
        <dbReference type="SAM" id="SignalP"/>
    </source>
</evidence>
<evidence type="ECO:0000313" key="6">
    <source>
        <dbReference type="EMBL" id="NWJ47179.1"/>
    </source>
</evidence>
<dbReference type="PANTHER" id="PTHR30024">
    <property type="entry name" value="ALIPHATIC SULFONATES-BINDING PROTEIN-RELATED"/>
    <property type="match status" value="1"/>
</dbReference>
<evidence type="ECO:0000256" key="3">
    <source>
        <dbReference type="ARBA" id="ARBA00022729"/>
    </source>
</evidence>
<dbReference type="Gene3D" id="3.40.190.10">
    <property type="entry name" value="Periplasmic binding protein-like II"/>
    <property type="match status" value="2"/>
</dbReference>
<evidence type="ECO:0000313" key="9">
    <source>
        <dbReference type="Proteomes" id="UP001431572"/>
    </source>
</evidence>
<evidence type="ECO:0000256" key="2">
    <source>
        <dbReference type="ARBA" id="ARBA00010742"/>
    </source>
</evidence>
<keyword evidence="9" id="KW-1185">Reference proteome</keyword>
<dbReference type="EMBL" id="JACATZ010000003">
    <property type="protein sequence ID" value="NWJ47179.1"/>
    <property type="molecule type" value="Genomic_DNA"/>
</dbReference>
<feature type="chain" id="PRO_5035901700" evidence="4">
    <location>
        <begin position="23"/>
        <end position="329"/>
    </location>
</feature>
<sequence>MKYSYARIATVFVLMLSLLLTACSDTPTTAPGATAAKYSLRYVNFKVYDPVYVGIDKGFFSKYGLQVEIIGDSLGGPTAIQAVSTGRAEAGLSSIPAIINAAASGIPVMGVTDIQSAVGDQPLEEYFVKDPAIKSVKDLKGKRVAVNLWKSSFHYTAIMALEKAGFTEKDVEFVLIPFERQAAALASGQVDMIGLMQPYTAFAKAEQGQQLIPLFTAFDVFGKKQFTVHFVNSIWAKYNSEAASAFANGIADSVAWIEANQDEAKPIIAKYTGVEAKYIPTYHFQPDARVVPEDAQFWLDYMLKRGDITASWLKPEDFVTNRYNQKAIR</sequence>
<evidence type="ECO:0000313" key="7">
    <source>
        <dbReference type="EMBL" id="WJW69090.1"/>
    </source>
</evidence>
<dbReference type="PROSITE" id="PS51257">
    <property type="entry name" value="PROKAR_LIPOPROTEIN"/>
    <property type="match status" value="1"/>
</dbReference>
<feature type="signal peptide" evidence="4">
    <location>
        <begin position="1"/>
        <end position="22"/>
    </location>
</feature>
<dbReference type="EMBL" id="CP128400">
    <property type="protein sequence ID" value="WJW69090.1"/>
    <property type="molecule type" value="Genomic_DNA"/>
</dbReference>
<reference evidence="6 8" key="1">
    <citation type="submission" date="2020-06" db="EMBL/GenBank/DDBJ databases">
        <title>Anoxygenic phototrophic Chloroflexota member uses a Type I reaction center.</title>
        <authorList>
            <person name="Tsuji J.M."/>
            <person name="Shaw N.A."/>
            <person name="Nagashima S."/>
            <person name="Venkiteswaran J."/>
            <person name="Schiff S.L."/>
            <person name="Hanada S."/>
            <person name="Tank M."/>
            <person name="Neufeld J.D."/>
        </authorList>
    </citation>
    <scope>NUCLEOTIDE SEQUENCE [LARGE SCALE GENOMIC DNA]</scope>
    <source>
        <strain evidence="6">L227-S17</strain>
    </source>
</reference>
<accession>A0A8T7M537</accession>
<organism evidence="6 8">
    <name type="scientific">Candidatus Chlorohelix allophototropha</name>
    <dbReference type="NCBI Taxonomy" id="3003348"/>
    <lineage>
        <taxon>Bacteria</taxon>
        <taxon>Bacillati</taxon>
        <taxon>Chloroflexota</taxon>
        <taxon>Chloroflexia</taxon>
        <taxon>Candidatus Chloroheliales</taxon>
        <taxon>Candidatus Chloroheliaceae</taxon>
        <taxon>Candidatus Chlorohelix</taxon>
    </lineage>
</organism>
<keyword evidence="3 4" id="KW-0732">Signal</keyword>
<dbReference type="PANTHER" id="PTHR30024:SF47">
    <property type="entry name" value="TAURINE-BINDING PERIPLASMIC PROTEIN"/>
    <property type="match status" value="1"/>
</dbReference>
<dbReference type="Proteomes" id="UP001431572">
    <property type="component" value="Chromosome 2"/>
</dbReference>
<dbReference type="SUPFAM" id="SSF53850">
    <property type="entry name" value="Periplasmic binding protein-like II"/>
    <property type="match status" value="1"/>
</dbReference>
<comment type="subcellular location">
    <subcellularLocation>
        <location evidence="1">Periplasm</location>
    </subcellularLocation>
</comment>